<dbReference type="EMBL" id="FMIC01000002">
    <property type="protein sequence ID" value="SCL73174.1"/>
    <property type="molecule type" value="Genomic_DNA"/>
</dbReference>
<reference evidence="1 2" key="1">
    <citation type="submission" date="2016-06" db="EMBL/GenBank/DDBJ databases">
        <authorList>
            <person name="Kjaerup R.B."/>
            <person name="Dalgaard T.S."/>
            <person name="Juul-Madsen H.R."/>
        </authorList>
    </citation>
    <scope>NUCLEOTIDE SEQUENCE [LARGE SCALE GENOMIC DNA]</scope>
    <source>
        <strain evidence="1 2">DSM 43363</strain>
    </source>
</reference>
<organism evidence="1 2">
    <name type="scientific">Micromonospora peucetia</name>
    <dbReference type="NCBI Taxonomy" id="47871"/>
    <lineage>
        <taxon>Bacteria</taxon>
        <taxon>Bacillati</taxon>
        <taxon>Actinomycetota</taxon>
        <taxon>Actinomycetes</taxon>
        <taxon>Micromonosporales</taxon>
        <taxon>Micromonosporaceae</taxon>
        <taxon>Micromonospora</taxon>
    </lineage>
</organism>
<name>A0A1C6W435_9ACTN</name>
<evidence type="ECO:0000313" key="2">
    <source>
        <dbReference type="Proteomes" id="UP000199343"/>
    </source>
</evidence>
<protein>
    <submittedName>
        <fullName evidence="1">Uncharacterized protein</fullName>
    </submittedName>
</protein>
<evidence type="ECO:0000313" key="1">
    <source>
        <dbReference type="EMBL" id="SCL73174.1"/>
    </source>
</evidence>
<accession>A0A1C6W435</accession>
<dbReference type="RefSeq" id="WP_091631289.1">
    <property type="nucleotide sequence ID" value="NZ_FMIC01000002.1"/>
</dbReference>
<dbReference type="AlphaFoldDB" id="A0A1C6W435"/>
<dbReference type="OrthoDB" id="5149358at2"/>
<dbReference type="Proteomes" id="UP000199343">
    <property type="component" value="Unassembled WGS sequence"/>
</dbReference>
<proteinExistence type="predicted"/>
<gene>
    <name evidence="1" type="ORF">GA0070608_5423</name>
</gene>
<sequence length="153" mass="16928">MAATSEQAEHSIQMLISDWLLIDGTMDNHVHSAIDGAVPVGWEEGPSWDTEAEMETTKLPTVAQLGTSIRQAGWDQILGWPHDAEGFRRWPAPGQMATMTLTNVQWDLVIFALNYWADVDVRLSDAEGAARSRAIATVIGQLLAEQRWSPESQ</sequence>